<dbReference type="EMBL" id="BDGG01000004">
    <property type="protein sequence ID" value="GAU98694.1"/>
    <property type="molecule type" value="Genomic_DNA"/>
</dbReference>
<dbReference type="AlphaFoldDB" id="A0A1D1VAN5"/>
<evidence type="ECO:0000313" key="2">
    <source>
        <dbReference type="EMBL" id="GAU98694.1"/>
    </source>
</evidence>
<proteinExistence type="predicted"/>
<evidence type="ECO:0000256" key="1">
    <source>
        <dbReference type="SAM" id="SignalP"/>
    </source>
</evidence>
<reference evidence="2 3" key="1">
    <citation type="journal article" date="2016" name="Nat. Commun.">
        <title>Extremotolerant tardigrade genome and improved radiotolerance of human cultured cells by tardigrade-unique protein.</title>
        <authorList>
            <person name="Hashimoto T."/>
            <person name="Horikawa D.D."/>
            <person name="Saito Y."/>
            <person name="Kuwahara H."/>
            <person name="Kozuka-Hata H."/>
            <person name="Shin-I T."/>
            <person name="Minakuchi Y."/>
            <person name="Ohishi K."/>
            <person name="Motoyama A."/>
            <person name="Aizu T."/>
            <person name="Enomoto A."/>
            <person name="Kondo K."/>
            <person name="Tanaka S."/>
            <person name="Hara Y."/>
            <person name="Koshikawa S."/>
            <person name="Sagara H."/>
            <person name="Miura T."/>
            <person name="Yokobori S."/>
            <person name="Miyagawa K."/>
            <person name="Suzuki Y."/>
            <person name="Kubo T."/>
            <person name="Oyama M."/>
            <person name="Kohara Y."/>
            <person name="Fujiyama A."/>
            <person name="Arakawa K."/>
            <person name="Katayama T."/>
            <person name="Toyoda A."/>
            <person name="Kunieda T."/>
        </authorList>
    </citation>
    <scope>NUCLEOTIDE SEQUENCE [LARGE SCALE GENOMIC DNA]</scope>
    <source>
        <strain evidence="2 3">YOKOZUNA-1</strain>
    </source>
</reference>
<name>A0A1D1VAN5_RAMVA</name>
<dbReference type="Proteomes" id="UP000186922">
    <property type="component" value="Unassembled WGS sequence"/>
</dbReference>
<accession>A0A1D1VAN5</accession>
<comment type="caution">
    <text evidence="2">The sequence shown here is derived from an EMBL/GenBank/DDBJ whole genome shotgun (WGS) entry which is preliminary data.</text>
</comment>
<evidence type="ECO:0000313" key="3">
    <source>
        <dbReference type="Proteomes" id="UP000186922"/>
    </source>
</evidence>
<keyword evidence="3" id="KW-1185">Reference proteome</keyword>
<keyword evidence="1" id="KW-0732">Signal</keyword>
<feature type="chain" id="PRO_5008898216" evidence="1">
    <location>
        <begin position="25"/>
        <end position="116"/>
    </location>
</feature>
<gene>
    <name evidence="2" type="primary">RvY_09808-1</name>
    <name evidence="2" type="synonym">RvY_09808.1</name>
    <name evidence="2" type="ORF">RvY_09808</name>
</gene>
<organism evidence="2 3">
    <name type="scientific">Ramazzottius varieornatus</name>
    <name type="common">Water bear</name>
    <name type="synonym">Tardigrade</name>
    <dbReference type="NCBI Taxonomy" id="947166"/>
    <lineage>
        <taxon>Eukaryota</taxon>
        <taxon>Metazoa</taxon>
        <taxon>Ecdysozoa</taxon>
        <taxon>Tardigrada</taxon>
        <taxon>Eutardigrada</taxon>
        <taxon>Parachela</taxon>
        <taxon>Hypsibioidea</taxon>
        <taxon>Ramazzottiidae</taxon>
        <taxon>Ramazzottius</taxon>
    </lineage>
</organism>
<feature type="signal peptide" evidence="1">
    <location>
        <begin position="1"/>
        <end position="24"/>
    </location>
</feature>
<protein>
    <submittedName>
        <fullName evidence="2">Uncharacterized protein</fullName>
    </submittedName>
</protein>
<sequence length="116" mass="13082">MGARWYVCFATLFIVGSLLLMVQELPSANGKALSRVKRGWLYNIVAKGCKTAGEWTGWACDDPVSRRIWQEMKNCRGCNCDQFCKKAGKSRGRCVQKGNYDHSTWCPNKGEACYCN</sequence>